<dbReference type="GO" id="GO:0005634">
    <property type="term" value="C:nucleus"/>
    <property type="evidence" value="ECO:0007669"/>
    <property type="project" value="InterPro"/>
</dbReference>
<comment type="caution">
    <text evidence="3">The sequence shown here is derived from an EMBL/GenBank/DDBJ whole genome shotgun (WGS) entry which is preliminary data.</text>
</comment>
<feature type="compositionally biased region" description="Basic residues" evidence="1">
    <location>
        <begin position="171"/>
        <end position="184"/>
    </location>
</feature>
<dbReference type="Pfam" id="PF07776">
    <property type="entry name" value="zf-AD"/>
    <property type="match status" value="1"/>
</dbReference>
<gene>
    <name evidence="3" type="ORF">PYW07_012560</name>
</gene>
<sequence>MHVLDDKHLQETYEKLTDVPLVTEDSRPMLACYLCYAKLKQSYRLQRRCLEAEKWFEQILSEDCETKPTLNRDPLLFSGYIISPIVHVSTLAEYATEKDDIKEEILIDTLIGDSLELKEERESEPELEWNDIEYEYVEPDIPAENSESDSDDDIPLTKVKADGERDPQVTKTKRKATKKKRLSI</sequence>
<name>A0AAD7Y8E9_MYTSE</name>
<dbReference type="GO" id="GO:0008270">
    <property type="term" value="F:zinc ion binding"/>
    <property type="evidence" value="ECO:0007669"/>
    <property type="project" value="InterPro"/>
</dbReference>
<accession>A0AAD7Y8E9</accession>
<dbReference type="InterPro" id="IPR012934">
    <property type="entry name" value="Znf_AD"/>
</dbReference>
<feature type="region of interest" description="Disordered" evidence="1">
    <location>
        <begin position="138"/>
        <end position="184"/>
    </location>
</feature>
<evidence type="ECO:0000256" key="1">
    <source>
        <dbReference type="SAM" id="MobiDB-lite"/>
    </source>
</evidence>
<evidence type="ECO:0000313" key="3">
    <source>
        <dbReference type="EMBL" id="KAJ8706482.1"/>
    </source>
</evidence>
<feature type="compositionally biased region" description="Basic and acidic residues" evidence="1">
    <location>
        <begin position="159"/>
        <end position="168"/>
    </location>
</feature>
<dbReference type="AlphaFoldDB" id="A0AAD7Y8E9"/>
<protein>
    <recommendedName>
        <fullName evidence="2">ZAD domain-containing protein</fullName>
    </recommendedName>
</protein>
<evidence type="ECO:0000313" key="4">
    <source>
        <dbReference type="Proteomes" id="UP001231518"/>
    </source>
</evidence>
<reference evidence="3" key="1">
    <citation type="submission" date="2023-03" db="EMBL/GenBank/DDBJ databases">
        <title>Chromosome-level genomes of two armyworms, Mythimna separata and Mythimna loreyi, provide insights into the biosynthesis and reception of sex pheromones.</title>
        <authorList>
            <person name="Zhao H."/>
        </authorList>
    </citation>
    <scope>NUCLEOTIDE SEQUENCE</scope>
    <source>
        <strain evidence="3">BeijingLab</strain>
        <tissue evidence="3">Pupa</tissue>
    </source>
</reference>
<feature type="domain" description="ZAD" evidence="2">
    <location>
        <begin position="7"/>
        <end position="58"/>
    </location>
</feature>
<proteinExistence type="predicted"/>
<dbReference type="EMBL" id="JARGEI010000028">
    <property type="protein sequence ID" value="KAJ8706482.1"/>
    <property type="molecule type" value="Genomic_DNA"/>
</dbReference>
<evidence type="ECO:0000259" key="2">
    <source>
        <dbReference type="Pfam" id="PF07776"/>
    </source>
</evidence>
<keyword evidence="4" id="KW-1185">Reference proteome</keyword>
<organism evidence="3 4">
    <name type="scientific">Mythimna separata</name>
    <name type="common">Oriental armyworm</name>
    <name type="synonym">Pseudaletia separata</name>
    <dbReference type="NCBI Taxonomy" id="271217"/>
    <lineage>
        <taxon>Eukaryota</taxon>
        <taxon>Metazoa</taxon>
        <taxon>Ecdysozoa</taxon>
        <taxon>Arthropoda</taxon>
        <taxon>Hexapoda</taxon>
        <taxon>Insecta</taxon>
        <taxon>Pterygota</taxon>
        <taxon>Neoptera</taxon>
        <taxon>Endopterygota</taxon>
        <taxon>Lepidoptera</taxon>
        <taxon>Glossata</taxon>
        <taxon>Ditrysia</taxon>
        <taxon>Noctuoidea</taxon>
        <taxon>Noctuidae</taxon>
        <taxon>Noctuinae</taxon>
        <taxon>Hadenini</taxon>
        <taxon>Mythimna</taxon>
    </lineage>
</organism>
<dbReference type="SUPFAM" id="SSF57716">
    <property type="entry name" value="Glucocorticoid receptor-like (DNA-binding domain)"/>
    <property type="match status" value="1"/>
</dbReference>
<dbReference type="Proteomes" id="UP001231518">
    <property type="component" value="Chromosome 30"/>
</dbReference>